<sequence>MDEVPVARLCLAGGNQNPSQTTLGNFHIATCKKITTTLVKKFGNCPQCAKAAFRKEYHQEQDR</sequence>
<dbReference type="AlphaFoldDB" id="A0A9Q3XDC7"/>
<protein>
    <submittedName>
        <fullName evidence="1">Uncharacterized protein</fullName>
    </submittedName>
</protein>
<evidence type="ECO:0000313" key="2">
    <source>
        <dbReference type="Proteomes" id="UP000824927"/>
    </source>
</evidence>
<dbReference type="EMBL" id="JAHVKP010000001">
    <property type="protein sequence ID" value="MBY6218379.1"/>
    <property type="molecule type" value="Genomic_DNA"/>
</dbReference>
<comment type="caution">
    <text evidence="1">The sequence shown here is derived from an EMBL/GenBank/DDBJ whole genome shotgun (WGS) entry which is preliminary data.</text>
</comment>
<dbReference type="Proteomes" id="UP000824927">
    <property type="component" value="Unassembled WGS sequence"/>
</dbReference>
<name>A0A9Q3XDC7_9SPHN</name>
<dbReference type="RefSeq" id="WP_222405216.1">
    <property type="nucleotide sequence ID" value="NZ_JAHVKP010000001.1"/>
</dbReference>
<evidence type="ECO:0000313" key="1">
    <source>
        <dbReference type="EMBL" id="MBY6218379.1"/>
    </source>
</evidence>
<gene>
    <name evidence="1" type="ORF">KUV31_08490</name>
</gene>
<reference evidence="1" key="1">
    <citation type="submission" date="2021-06" db="EMBL/GenBank/DDBJ databases">
        <title>50 bacteria genomes isolated from Dapeng, Shenzhen, China.</title>
        <authorList>
            <person name="Zheng W."/>
            <person name="Yu S."/>
            <person name="Huang Y."/>
        </authorList>
    </citation>
    <scope>NUCLEOTIDE SEQUENCE</scope>
    <source>
        <strain evidence="1">DP4N28-2</strain>
    </source>
</reference>
<accession>A0A9Q3XDC7</accession>
<proteinExistence type="predicted"/>
<organism evidence="1 2">
    <name type="scientific">Qipengyuania aquimaris</name>
    <dbReference type="NCBI Taxonomy" id="255984"/>
    <lineage>
        <taxon>Bacteria</taxon>
        <taxon>Pseudomonadati</taxon>
        <taxon>Pseudomonadota</taxon>
        <taxon>Alphaproteobacteria</taxon>
        <taxon>Sphingomonadales</taxon>
        <taxon>Erythrobacteraceae</taxon>
        <taxon>Qipengyuania</taxon>
    </lineage>
</organism>